<evidence type="ECO:0000313" key="3">
    <source>
        <dbReference type="Proteomes" id="UP000077852"/>
    </source>
</evidence>
<gene>
    <name evidence="2" type="ORF">A3K87_08490</name>
</gene>
<evidence type="ECO:0008006" key="4">
    <source>
        <dbReference type="Google" id="ProtNLM"/>
    </source>
</evidence>
<comment type="caution">
    <text evidence="2">The sequence shown here is derived from an EMBL/GenBank/DDBJ whole genome shotgun (WGS) entry which is preliminary data.</text>
</comment>
<sequence length="744" mass="76609">MTKNKWTRARVAGLAGIAAISLAACGGGGGGGGTFFPASGPSAGNGGNNNNNQPAPAAVALQPLVGGSQYSGTASFGDTVSIALDQPATGKLTLRFVDSRFGLAGSVSASYATQPDGSLLASNFAAVAGTGVPDALVAALPKLSLRFQLDGSLLSGSLAQVPNLKAGNGAVLQGEIAASNQGVADVSRLAGVYNFIKLTSAYDAKGMVQGAPASDFGQLSIKADGSVRACMGQAYADGCSGGQAGLLAAEGDQKTYPGALALTLGGQRIGRVMVNAQSGAATLLADEFATTAADGSFRTGTWVLQSATTALAATALDGEWLCSQPELDPATGALTGRTQRNFVSIGANLLQTDTIDNDVKLSVNAGIGGAATSTVSGMNGLVAGQWVDSQKIGRVLLPVGKQTAYYIGSAASTGVAATPISGVCRALPVPAVSNTYASATVGSAMDIRIGDAHPTQPAIGYDQIYYKQGRYRKTKDSAGNDSTQWKKEFDDYCEAVGLTDGAKGSTVIAGTSLLTDPGSFTCSTKNAFDITALKSAVVGPRGVLYLTDGHHTLTSFWEAPNGGGPEVKVKVVKKGHYMDLNNASFWRTMRQNKFVWLKLPDGSTITPAELPPLLGLSNGLKDDPYRALLYFTRDLGYKQPANSTEFLEFYWSEWLQAAPQSLKLSAYKLTDATSYLQAIQAASGLMNATPDTTIIGSSGLTALQMGKLSTFDTATFNDLNTPMTAAKPGKLAYALDYRASLAVK</sequence>
<protein>
    <recommendedName>
        <fullName evidence="4">ParB-like nuclease</fullName>
    </recommendedName>
</protein>
<dbReference type="CDD" id="cd16390">
    <property type="entry name" value="ParB_N_Srx_like"/>
    <property type="match status" value="1"/>
</dbReference>
<dbReference type="SUPFAM" id="SSF110849">
    <property type="entry name" value="ParB/Sulfiredoxin"/>
    <property type="match status" value="1"/>
</dbReference>
<dbReference type="PROSITE" id="PS51257">
    <property type="entry name" value="PROKAR_LIPOPROTEIN"/>
    <property type="match status" value="1"/>
</dbReference>
<dbReference type="EMBL" id="LVHG01000026">
    <property type="protein sequence ID" value="OAK66210.1"/>
    <property type="molecule type" value="Genomic_DNA"/>
</dbReference>
<feature type="signal peptide" evidence="1">
    <location>
        <begin position="1"/>
        <end position="23"/>
    </location>
</feature>
<dbReference type="Proteomes" id="UP000077852">
    <property type="component" value="Unassembled WGS sequence"/>
</dbReference>
<dbReference type="InterPro" id="IPR036086">
    <property type="entry name" value="ParB/Sulfiredoxin_sf"/>
</dbReference>
<accession>A0AA91ID62</accession>
<feature type="chain" id="PRO_5041671942" description="ParB-like nuclease" evidence="1">
    <location>
        <begin position="24"/>
        <end position="744"/>
    </location>
</feature>
<dbReference type="Pfam" id="PF08857">
    <property type="entry name" value="ParBc_2"/>
    <property type="match status" value="1"/>
</dbReference>
<reference evidence="2 3" key="1">
    <citation type="submission" date="2016-03" db="EMBL/GenBank/DDBJ databases">
        <title>Genome sequence of Variovorax paradoxus KB5.</title>
        <authorList>
            <person name="Jeong H."/>
            <person name="Hong C.E."/>
            <person name="Jo S.H."/>
            <person name="Park J.M."/>
        </authorList>
    </citation>
    <scope>NUCLEOTIDE SEQUENCE [LARGE SCALE GENOMIC DNA]</scope>
    <source>
        <strain evidence="2 3">KB5</strain>
    </source>
</reference>
<dbReference type="AlphaFoldDB" id="A0AA91ID62"/>
<name>A0AA91ID62_VARPD</name>
<proteinExistence type="predicted"/>
<dbReference type="RefSeq" id="WP_081266405.1">
    <property type="nucleotide sequence ID" value="NZ_LVHG01000026.1"/>
</dbReference>
<evidence type="ECO:0000256" key="1">
    <source>
        <dbReference type="SAM" id="SignalP"/>
    </source>
</evidence>
<keyword evidence="1" id="KW-0732">Signal</keyword>
<evidence type="ECO:0000313" key="2">
    <source>
        <dbReference type="EMBL" id="OAK66210.1"/>
    </source>
</evidence>
<dbReference type="InterPro" id="IPR014956">
    <property type="entry name" value="ParBc_2"/>
</dbReference>
<organism evidence="2 3">
    <name type="scientific">Variovorax paradoxus</name>
    <dbReference type="NCBI Taxonomy" id="34073"/>
    <lineage>
        <taxon>Bacteria</taxon>
        <taxon>Pseudomonadati</taxon>
        <taxon>Pseudomonadota</taxon>
        <taxon>Betaproteobacteria</taxon>
        <taxon>Burkholderiales</taxon>
        <taxon>Comamonadaceae</taxon>
        <taxon>Variovorax</taxon>
    </lineage>
</organism>
<dbReference type="Gene3D" id="3.90.1530.10">
    <property type="entry name" value="Conserved hypothetical protein from pyrococcus furiosus pfu- 392566-001, ParB domain"/>
    <property type="match status" value="1"/>
</dbReference>